<name>A0A4V4HDH8_DENBC</name>
<dbReference type="Proteomes" id="UP000297245">
    <property type="component" value="Unassembled WGS sequence"/>
</dbReference>
<feature type="compositionally biased region" description="Pro residues" evidence="1">
    <location>
        <begin position="113"/>
        <end position="122"/>
    </location>
</feature>
<evidence type="ECO:0000313" key="3">
    <source>
        <dbReference type="Proteomes" id="UP000297245"/>
    </source>
</evidence>
<sequence>MPSSTSSTNSSSVVYQRPRTRRSRSPVSLYVAGYGLEGPKEPKPLVKLPPKGKNPSRSGTLSSLKSVPDRSPSSSFDSQMSLSGSSSRSGKSPTSSITGSFFGLGRRKSLVKSPPPPLPLRPSIPSFHHQNDTPTSTSFQPPTATEIKQHQLDKVSRTLGEKIPPSLIFGHPIPGSRRSLANDSPSSSDFANGSNLDSIPPTPLPSVSTHPPSAQDVPKASPTDPRFRRPRTAPSPTTPTFPDSTAESAVPPHVTLSPSISKPLRMTPSPAPSTNSSNGPLEDRINVSVPTRRSTEPLQPLSKTQPSGAPSLKRARTVKPLGAATMSSDSPHKHSHSDEIHLPRHQDTSSLDDTLKSQRPQTPFADSYIPAQEFLSTNWTSKDSDKPTERRDRKQGWSGEWNCEDMQDVIQKLRNLK</sequence>
<feature type="compositionally biased region" description="Low complexity" evidence="1">
    <location>
        <begin position="62"/>
        <end position="96"/>
    </location>
</feature>
<feature type="compositionally biased region" description="Polar residues" evidence="1">
    <location>
        <begin position="179"/>
        <end position="197"/>
    </location>
</feature>
<gene>
    <name evidence="2" type="ORF">K435DRAFT_346894</name>
</gene>
<feature type="compositionally biased region" description="Basic and acidic residues" evidence="1">
    <location>
        <begin position="382"/>
        <end position="395"/>
    </location>
</feature>
<feature type="compositionally biased region" description="Basic and acidic residues" evidence="1">
    <location>
        <begin position="330"/>
        <end position="347"/>
    </location>
</feature>
<dbReference type="OrthoDB" id="3232670at2759"/>
<feature type="compositionally biased region" description="Low complexity" evidence="1">
    <location>
        <begin position="232"/>
        <end position="246"/>
    </location>
</feature>
<feature type="compositionally biased region" description="Polar residues" evidence="1">
    <location>
        <begin position="348"/>
        <end position="361"/>
    </location>
</feature>
<evidence type="ECO:0000313" key="2">
    <source>
        <dbReference type="EMBL" id="THU87335.1"/>
    </source>
</evidence>
<keyword evidence="3" id="KW-1185">Reference proteome</keyword>
<reference evidence="2 3" key="1">
    <citation type="journal article" date="2019" name="Nat. Ecol. Evol.">
        <title>Megaphylogeny resolves global patterns of mushroom evolution.</title>
        <authorList>
            <person name="Varga T."/>
            <person name="Krizsan K."/>
            <person name="Foldi C."/>
            <person name="Dima B."/>
            <person name="Sanchez-Garcia M."/>
            <person name="Sanchez-Ramirez S."/>
            <person name="Szollosi G.J."/>
            <person name="Szarkandi J.G."/>
            <person name="Papp V."/>
            <person name="Albert L."/>
            <person name="Andreopoulos W."/>
            <person name="Angelini C."/>
            <person name="Antonin V."/>
            <person name="Barry K.W."/>
            <person name="Bougher N.L."/>
            <person name="Buchanan P."/>
            <person name="Buyck B."/>
            <person name="Bense V."/>
            <person name="Catcheside P."/>
            <person name="Chovatia M."/>
            <person name="Cooper J."/>
            <person name="Damon W."/>
            <person name="Desjardin D."/>
            <person name="Finy P."/>
            <person name="Geml J."/>
            <person name="Haridas S."/>
            <person name="Hughes K."/>
            <person name="Justo A."/>
            <person name="Karasinski D."/>
            <person name="Kautmanova I."/>
            <person name="Kiss B."/>
            <person name="Kocsube S."/>
            <person name="Kotiranta H."/>
            <person name="LaButti K.M."/>
            <person name="Lechner B.E."/>
            <person name="Liimatainen K."/>
            <person name="Lipzen A."/>
            <person name="Lukacs Z."/>
            <person name="Mihaltcheva S."/>
            <person name="Morgado L.N."/>
            <person name="Niskanen T."/>
            <person name="Noordeloos M.E."/>
            <person name="Ohm R.A."/>
            <person name="Ortiz-Santana B."/>
            <person name="Ovrebo C."/>
            <person name="Racz N."/>
            <person name="Riley R."/>
            <person name="Savchenko A."/>
            <person name="Shiryaev A."/>
            <person name="Soop K."/>
            <person name="Spirin V."/>
            <person name="Szebenyi C."/>
            <person name="Tomsovsky M."/>
            <person name="Tulloss R.E."/>
            <person name="Uehling J."/>
            <person name="Grigoriev I.V."/>
            <person name="Vagvolgyi C."/>
            <person name="Papp T."/>
            <person name="Martin F.M."/>
            <person name="Miettinen O."/>
            <person name="Hibbett D.S."/>
            <person name="Nagy L.G."/>
        </authorList>
    </citation>
    <scope>NUCLEOTIDE SEQUENCE [LARGE SCALE GENOMIC DNA]</scope>
    <source>
        <strain evidence="2 3">CBS 962.96</strain>
    </source>
</reference>
<feature type="compositionally biased region" description="Low complexity" evidence="1">
    <location>
        <begin position="1"/>
        <end position="12"/>
    </location>
</feature>
<proteinExistence type="predicted"/>
<dbReference type="AlphaFoldDB" id="A0A4V4HDH8"/>
<feature type="region of interest" description="Disordered" evidence="1">
    <location>
        <begin position="1"/>
        <end position="400"/>
    </location>
</feature>
<feature type="compositionally biased region" description="Polar residues" evidence="1">
    <location>
        <begin position="132"/>
        <end position="143"/>
    </location>
</feature>
<feature type="compositionally biased region" description="Basic and acidic residues" evidence="1">
    <location>
        <begin position="147"/>
        <end position="160"/>
    </location>
</feature>
<accession>A0A4V4HDH8</accession>
<protein>
    <submittedName>
        <fullName evidence="2">Uncharacterized protein</fullName>
    </submittedName>
</protein>
<organism evidence="2 3">
    <name type="scientific">Dendrothele bispora (strain CBS 962.96)</name>
    <dbReference type="NCBI Taxonomy" id="1314807"/>
    <lineage>
        <taxon>Eukaryota</taxon>
        <taxon>Fungi</taxon>
        <taxon>Dikarya</taxon>
        <taxon>Basidiomycota</taxon>
        <taxon>Agaricomycotina</taxon>
        <taxon>Agaricomycetes</taxon>
        <taxon>Agaricomycetidae</taxon>
        <taxon>Agaricales</taxon>
        <taxon>Agaricales incertae sedis</taxon>
        <taxon>Dendrothele</taxon>
    </lineage>
</organism>
<dbReference type="EMBL" id="ML179455">
    <property type="protein sequence ID" value="THU87335.1"/>
    <property type="molecule type" value="Genomic_DNA"/>
</dbReference>
<evidence type="ECO:0000256" key="1">
    <source>
        <dbReference type="SAM" id="MobiDB-lite"/>
    </source>
</evidence>